<evidence type="ECO:0000313" key="1">
    <source>
        <dbReference type="EMBL" id="KAF0040111.1"/>
    </source>
</evidence>
<sequence>MAYANDAVDLSPWSLQPCKDELRETSNGGNSCGGRNCITVDEAFTRVRVRSVYEEHEDLQSRRHVMSDVDVRDHRTRLRLRVSGQDGG</sequence>
<dbReference type="EMBL" id="VEVO01000007">
    <property type="protein sequence ID" value="KAF0040111.1"/>
    <property type="molecule type" value="Genomic_DNA"/>
</dbReference>
<organism evidence="1 2">
    <name type="scientific">Scophthalmus maximus</name>
    <name type="common">Turbot</name>
    <name type="synonym">Psetta maxima</name>
    <dbReference type="NCBI Taxonomy" id="52904"/>
    <lineage>
        <taxon>Eukaryota</taxon>
        <taxon>Metazoa</taxon>
        <taxon>Chordata</taxon>
        <taxon>Craniata</taxon>
        <taxon>Vertebrata</taxon>
        <taxon>Euteleostomi</taxon>
        <taxon>Actinopterygii</taxon>
        <taxon>Neopterygii</taxon>
        <taxon>Teleostei</taxon>
        <taxon>Neoteleostei</taxon>
        <taxon>Acanthomorphata</taxon>
        <taxon>Carangaria</taxon>
        <taxon>Pleuronectiformes</taxon>
        <taxon>Pleuronectoidei</taxon>
        <taxon>Scophthalmidae</taxon>
        <taxon>Scophthalmus</taxon>
    </lineage>
</organism>
<comment type="caution">
    <text evidence="1">The sequence shown here is derived from an EMBL/GenBank/DDBJ whole genome shotgun (WGS) entry which is preliminary data.</text>
</comment>
<dbReference type="Proteomes" id="UP000438429">
    <property type="component" value="Unassembled WGS sequence"/>
</dbReference>
<dbReference type="AlphaFoldDB" id="A0A6A4TB06"/>
<protein>
    <submittedName>
        <fullName evidence="1">Uncharacterized protein</fullName>
    </submittedName>
</protein>
<evidence type="ECO:0000313" key="2">
    <source>
        <dbReference type="Proteomes" id="UP000438429"/>
    </source>
</evidence>
<proteinExistence type="predicted"/>
<reference evidence="1 2" key="1">
    <citation type="submission" date="2019-06" db="EMBL/GenBank/DDBJ databases">
        <title>Draft genomes of female and male turbot (Scophthalmus maximus).</title>
        <authorList>
            <person name="Xu H."/>
            <person name="Xu X.-W."/>
            <person name="Shao C."/>
            <person name="Chen S."/>
        </authorList>
    </citation>
    <scope>NUCLEOTIDE SEQUENCE [LARGE SCALE GENOMIC DNA]</scope>
    <source>
        <strain evidence="1">Ysfricsl-2016a</strain>
        <tissue evidence="1">Blood</tissue>
    </source>
</reference>
<accession>A0A6A4TB06</accession>
<gene>
    <name evidence="1" type="ORF">F2P81_008346</name>
</gene>
<name>A0A6A4TB06_SCOMX</name>